<evidence type="ECO:0008006" key="4">
    <source>
        <dbReference type="Google" id="ProtNLM"/>
    </source>
</evidence>
<gene>
    <name evidence="2" type="ORF">DFP90_10254</name>
</gene>
<reference evidence="2 3" key="1">
    <citation type="submission" date="2018-07" db="EMBL/GenBank/DDBJ databases">
        <title>Genomic Encyclopedia of Type Strains, Phase III (KMG-III): the genomes of soil and plant-associated and newly described type strains.</title>
        <authorList>
            <person name="Whitman W."/>
        </authorList>
    </citation>
    <scope>NUCLEOTIDE SEQUENCE [LARGE SCALE GENOMIC DNA]</scope>
    <source>
        <strain evidence="2 3">CECT 8488</strain>
    </source>
</reference>
<feature type="signal peptide" evidence="1">
    <location>
        <begin position="1"/>
        <end position="28"/>
    </location>
</feature>
<sequence>MIESLHSMKNILSLLAVAALTVMTAPQAADAALADSCSVATDLPCRGAGNDKKQAVEDALYDVVGMDYDLDYVSTGNANDIMIDGFQFTFTVDRKGKINGGNWVDTLGRGMVDFLTVKSGREFLLQEVANPNGGSFTFFESINGGGKSYFPSISHVRLWWDEAVDVPLGGMLGLTLVGLAGLAARRKY</sequence>
<dbReference type="AlphaFoldDB" id="A0A3D9HRC5"/>
<dbReference type="EMBL" id="QRDW01000002">
    <property type="protein sequence ID" value="RED52038.1"/>
    <property type="molecule type" value="Genomic_DNA"/>
</dbReference>
<accession>A0A3D9HRC5</accession>
<evidence type="ECO:0000313" key="3">
    <source>
        <dbReference type="Proteomes" id="UP000256845"/>
    </source>
</evidence>
<comment type="caution">
    <text evidence="2">The sequence shown here is derived from an EMBL/GenBank/DDBJ whole genome shotgun (WGS) entry which is preliminary data.</text>
</comment>
<proteinExistence type="predicted"/>
<evidence type="ECO:0000256" key="1">
    <source>
        <dbReference type="SAM" id="SignalP"/>
    </source>
</evidence>
<keyword evidence="3" id="KW-1185">Reference proteome</keyword>
<name>A0A3D9HRC5_9PROT</name>
<protein>
    <recommendedName>
        <fullName evidence="4">Secreted protein</fullName>
    </recommendedName>
</protein>
<keyword evidence="1" id="KW-0732">Signal</keyword>
<feature type="chain" id="PRO_5017546522" description="Secreted protein" evidence="1">
    <location>
        <begin position="29"/>
        <end position="188"/>
    </location>
</feature>
<evidence type="ECO:0000313" key="2">
    <source>
        <dbReference type="EMBL" id="RED52038.1"/>
    </source>
</evidence>
<dbReference type="Proteomes" id="UP000256845">
    <property type="component" value="Unassembled WGS sequence"/>
</dbReference>
<organism evidence="2 3">
    <name type="scientific">Aestuariispira insulae</name>
    <dbReference type="NCBI Taxonomy" id="1461337"/>
    <lineage>
        <taxon>Bacteria</taxon>
        <taxon>Pseudomonadati</taxon>
        <taxon>Pseudomonadota</taxon>
        <taxon>Alphaproteobacteria</taxon>
        <taxon>Rhodospirillales</taxon>
        <taxon>Kiloniellaceae</taxon>
        <taxon>Aestuariispira</taxon>
    </lineage>
</organism>